<dbReference type="Proteomes" id="UP000250369">
    <property type="component" value="Unassembled WGS sequence"/>
</dbReference>
<dbReference type="CDD" id="cd06587">
    <property type="entry name" value="VOC"/>
    <property type="match status" value="1"/>
</dbReference>
<dbReference type="OrthoDB" id="2354281at2"/>
<comment type="caution">
    <text evidence="2">The sequence shown here is derived from an EMBL/GenBank/DDBJ whole genome shotgun (WGS) entry which is preliminary data.</text>
</comment>
<dbReference type="InterPro" id="IPR029068">
    <property type="entry name" value="Glyas_Bleomycin-R_OHBP_Dase"/>
</dbReference>
<dbReference type="Pfam" id="PF00903">
    <property type="entry name" value="Glyoxalase"/>
    <property type="match status" value="1"/>
</dbReference>
<evidence type="ECO:0000259" key="1">
    <source>
        <dbReference type="PROSITE" id="PS51819"/>
    </source>
</evidence>
<dbReference type="EMBL" id="QMFB01000007">
    <property type="protein sequence ID" value="RAV20721.1"/>
    <property type="molecule type" value="Genomic_DNA"/>
</dbReference>
<dbReference type="RefSeq" id="WP_113031579.1">
    <property type="nucleotide sequence ID" value="NZ_QMFB01000007.1"/>
</dbReference>
<dbReference type="InterPro" id="IPR037523">
    <property type="entry name" value="VOC_core"/>
</dbReference>
<proteinExistence type="predicted"/>
<dbReference type="SUPFAM" id="SSF54593">
    <property type="entry name" value="Glyoxalase/Bleomycin resistance protein/Dihydroxybiphenyl dioxygenase"/>
    <property type="match status" value="1"/>
</dbReference>
<dbReference type="AlphaFoldDB" id="A0A329MLC6"/>
<name>A0A329MLC6_9BACL</name>
<protein>
    <recommendedName>
        <fullName evidence="1">VOC domain-containing protein</fullName>
    </recommendedName>
</protein>
<dbReference type="PROSITE" id="PS51819">
    <property type="entry name" value="VOC"/>
    <property type="match status" value="1"/>
</dbReference>
<keyword evidence="3" id="KW-1185">Reference proteome</keyword>
<evidence type="ECO:0000313" key="3">
    <source>
        <dbReference type="Proteomes" id="UP000250369"/>
    </source>
</evidence>
<sequence length="135" mass="15019">MKEPEVQNHAPKLTSIGVIFRHVKDVAAACDFYGNSLGLKQLWKAPNGATAFTAGSGPIIIVDQKQESIESEVPFNMETSDISHAYRSMKEYGVDVSDIKIAGNSSMFFFKDPDGITLMIWANHLPDQKLPQYRE</sequence>
<gene>
    <name evidence="2" type="ORF">DQG23_14540</name>
</gene>
<organism evidence="2 3">
    <name type="scientific">Paenibacillus contaminans</name>
    <dbReference type="NCBI Taxonomy" id="450362"/>
    <lineage>
        <taxon>Bacteria</taxon>
        <taxon>Bacillati</taxon>
        <taxon>Bacillota</taxon>
        <taxon>Bacilli</taxon>
        <taxon>Bacillales</taxon>
        <taxon>Paenibacillaceae</taxon>
        <taxon>Paenibacillus</taxon>
    </lineage>
</organism>
<feature type="domain" description="VOC" evidence="1">
    <location>
        <begin position="15"/>
        <end position="123"/>
    </location>
</feature>
<reference evidence="2 3" key="1">
    <citation type="journal article" date="2009" name="Int. J. Syst. Evol. Microbiol.">
        <title>Paenibacillus contaminans sp. nov., isolated from a contaminated laboratory plate.</title>
        <authorList>
            <person name="Chou J.H."/>
            <person name="Lee J.H."/>
            <person name="Lin M.C."/>
            <person name="Chang P.S."/>
            <person name="Arun A.B."/>
            <person name="Young C.C."/>
            <person name="Chen W.M."/>
        </authorList>
    </citation>
    <scope>NUCLEOTIDE SEQUENCE [LARGE SCALE GENOMIC DNA]</scope>
    <source>
        <strain evidence="2 3">CKOBP-6</strain>
    </source>
</reference>
<dbReference type="InterPro" id="IPR004360">
    <property type="entry name" value="Glyas_Fos-R_dOase_dom"/>
</dbReference>
<accession>A0A329MLC6</accession>
<dbReference type="Gene3D" id="3.10.180.10">
    <property type="entry name" value="2,3-Dihydroxybiphenyl 1,2-Dioxygenase, domain 1"/>
    <property type="match status" value="1"/>
</dbReference>
<evidence type="ECO:0000313" key="2">
    <source>
        <dbReference type="EMBL" id="RAV20721.1"/>
    </source>
</evidence>